<evidence type="ECO:0000313" key="2">
    <source>
        <dbReference type="EMBL" id="MBO0930683.1"/>
    </source>
</evidence>
<dbReference type="InterPro" id="IPR002934">
    <property type="entry name" value="Polymerase_NTP_transf_dom"/>
</dbReference>
<dbReference type="Proteomes" id="UP000664795">
    <property type="component" value="Unassembled WGS sequence"/>
</dbReference>
<proteinExistence type="predicted"/>
<dbReference type="InterPro" id="IPR052548">
    <property type="entry name" value="Type_VII_TA_antitoxin"/>
</dbReference>
<dbReference type="Gene3D" id="3.30.460.10">
    <property type="entry name" value="Beta Polymerase, domain 2"/>
    <property type="match status" value="1"/>
</dbReference>
<dbReference type="SUPFAM" id="SSF81301">
    <property type="entry name" value="Nucleotidyltransferase"/>
    <property type="match status" value="1"/>
</dbReference>
<name>A0A939JYS5_9BACT</name>
<dbReference type="AlphaFoldDB" id="A0A939JYS5"/>
<reference evidence="2 3" key="1">
    <citation type="submission" date="2021-03" db="EMBL/GenBank/DDBJ databases">
        <title>Fibrella sp. HMF5036 genome sequencing and assembly.</title>
        <authorList>
            <person name="Kang H."/>
            <person name="Kim H."/>
            <person name="Bae S."/>
            <person name="Joh K."/>
        </authorList>
    </citation>
    <scope>NUCLEOTIDE SEQUENCE [LARGE SCALE GENOMIC DNA]</scope>
    <source>
        <strain evidence="2 3">HMF5036</strain>
    </source>
</reference>
<comment type="caution">
    <text evidence="2">The sequence shown here is derived from an EMBL/GenBank/DDBJ whole genome shotgun (WGS) entry which is preliminary data.</text>
</comment>
<dbReference type="CDD" id="cd05403">
    <property type="entry name" value="NT_KNTase_like"/>
    <property type="match status" value="1"/>
</dbReference>
<accession>A0A939JYS5</accession>
<sequence length="102" mass="11889">MTDPEFLQAVKRSVLEIDPQAEVWLFGSRARGDARPDSDWDFLVLTEKHVNWGFKSQVRDQLYEIGFRTNHIISTVIQSTTDSPFWMVTELYQNVVEEGKKL</sequence>
<organism evidence="2 3">
    <name type="scientific">Fibrella aquatilis</name>
    <dbReference type="NCBI Taxonomy" id="2817059"/>
    <lineage>
        <taxon>Bacteria</taxon>
        <taxon>Pseudomonadati</taxon>
        <taxon>Bacteroidota</taxon>
        <taxon>Cytophagia</taxon>
        <taxon>Cytophagales</taxon>
        <taxon>Spirosomataceae</taxon>
        <taxon>Fibrella</taxon>
    </lineage>
</organism>
<dbReference type="InterPro" id="IPR043519">
    <property type="entry name" value="NT_sf"/>
</dbReference>
<dbReference type="EMBL" id="JAFMYU010000004">
    <property type="protein sequence ID" value="MBO0930683.1"/>
    <property type="molecule type" value="Genomic_DNA"/>
</dbReference>
<keyword evidence="3" id="KW-1185">Reference proteome</keyword>
<evidence type="ECO:0000259" key="1">
    <source>
        <dbReference type="Pfam" id="PF01909"/>
    </source>
</evidence>
<dbReference type="GO" id="GO:0016779">
    <property type="term" value="F:nucleotidyltransferase activity"/>
    <property type="evidence" value="ECO:0007669"/>
    <property type="project" value="InterPro"/>
</dbReference>
<dbReference type="Pfam" id="PF01909">
    <property type="entry name" value="NTP_transf_2"/>
    <property type="match status" value="1"/>
</dbReference>
<dbReference type="PANTHER" id="PTHR33933">
    <property type="entry name" value="NUCLEOTIDYLTRANSFERASE"/>
    <property type="match status" value="1"/>
</dbReference>
<protein>
    <submittedName>
        <fullName evidence="2">Nucleotidyltransferase domain-containing protein</fullName>
    </submittedName>
</protein>
<gene>
    <name evidence="2" type="ORF">J2I48_06740</name>
</gene>
<dbReference type="RefSeq" id="WP_207334646.1">
    <property type="nucleotide sequence ID" value="NZ_JAFMYU010000004.1"/>
</dbReference>
<dbReference type="PANTHER" id="PTHR33933:SF1">
    <property type="entry name" value="PROTEIN ADENYLYLTRANSFERASE MNTA-RELATED"/>
    <property type="match status" value="1"/>
</dbReference>
<evidence type="ECO:0000313" key="3">
    <source>
        <dbReference type="Proteomes" id="UP000664795"/>
    </source>
</evidence>
<feature type="domain" description="Polymerase nucleotidyl transferase" evidence="1">
    <location>
        <begin position="9"/>
        <end position="55"/>
    </location>
</feature>